<comment type="catalytic activity">
    <reaction evidence="1">
        <text>[E2 ubiquitin-conjugating enzyme]-S-ubiquitinyl-L-cysteine + [acceptor protein]-L-lysine = [E2 ubiquitin-conjugating enzyme]-L-cysteine + [acceptor protein]-N(6)-ubiquitinyl-L-lysine.</text>
        <dbReference type="EC" id="2.3.2.31"/>
    </reaction>
</comment>
<proteinExistence type="inferred from homology"/>
<evidence type="ECO:0000256" key="6">
    <source>
        <dbReference type="ARBA" id="ARBA00022723"/>
    </source>
</evidence>
<feature type="compositionally biased region" description="Polar residues" evidence="13">
    <location>
        <begin position="511"/>
        <end position="521"/>
    </location>
</feature>
<evidence type="ECO:0000256" key="8">
    <source>
        <dbReference type="ARBA" id="ARBA00022771"/>
    </source>
</evidence>
<evidence type="ECO:0000256" key="13">
    <source>
        <dbReference type="SAM" id="MobiDB-lite"/>
    </source>
</evidence>
<dbReference type="PANTHER" id="PTHR33365">
    <property type="entry name" value="YALI0B05434P"/>
    <property type="match status" value="1"/>
</dbReference>
<keyword evidence="5" id="KW-0808">Transferase</keyword>
<comment type="pathway">
    <text evidence="3">Protein modification; protein ubiquitination.</text>
</comment>
<dbReference type="PROSITE" id="PS51873">
    <property type="entry name" value="TRIAD"/>
    <property type="match status" value="1"/>
</dbReference>
<feature type="domain" description="RING-type" evidence="14">
    <location>
        <begin position="15"/>
        <end position="59"/>
    </location>
</feature>
<evidence type="ECO:0000256" key="2">
    <source>
        <dbReference type="ARBA" id="ARBA00004685"/>
    </source>
</evidence>
<dbReference type="GO" id="GO:0043386">
    <property type="term" value="P:mycotoxin biosynthetic process"/>
    <property type="evidence" value="ECO:0007669"/>
    <property type="project" value="InterPro"/>
</dbReference>
<dbReference type="PANTHER" id="PTHR33365:SF4">
    <property type="entry name" value="CYCLOCHLOROTINE BIOSYNTHESIS PROTEIN O"/>
    <property type="match status" value="1"/>
</dbReference>
<keyword evidence="10" id="KW-0862">Zinc</keyword>
<dbReference type="Pfam" id="PF01485">
    <property type="entry name" value="IBR"/>
    <property type="match status" value="1"/>
</dbReference>
<dbReference type="InterPro" id="IPR001841">
    <property type="entry name" value="Znf_RING"/>
</dbReference>
<dbReference type="AlphaFoldDB" id="A0A9N8JXW1"/>
<dbReference type="Gene3D" id="1.20.120.1750">
    <property type="match status" value="1"/>
</dbReference>
<evidence type="ECO:0000313" key="16">
    <source>
        <dbReference type="EMBL" id="CAD0095965.1"/>
    </source>
</evidence>
<dbReference type="PROSITE" id="PS50089">
    <property type="entry name" value="ZF_RING_2"/>
    <property type="match status" value="1"/>
</dbReference>
<keyword evidence="8 12" id="KW-0863">Zinc-finger</keyword>
<dbReference type="InterPro" id="IPR044066">
    <property type="entry name" value="TRIAD_supradom"/>
</dbReference>
<evidence type="ECO:0000256" key="10">
    <source>
        <dbReference type="ARBA" id="ARBA00022833"/>
    </source>
</evidence>
<dbReference type="GO" id="GO:0008270">
    <property type="term" value="F:zinc ion binding"/>
    <property type="evidence" value="ECO:0007669"/>
    <property type="project" value="UniProtKB-KW"/>
</dbReference>
<feature type="domain" description="RING-type" evidence="15">
    <location>
        <begin position="11"/>
        <end position="204"/>
    </location>
</feature>
<feature type="region of interest" description="Disordered" evidence="13">
    <location>
        <begin position="499"/>
        <end position="526"/>
    </location>
</feature>
<dbReference type="SMART" id="SM00184">
    <property type="entry name" value="RING"/>
    <property type="match status" value="1"/>
</dbReference>
<dbReference type="InterPro" id="IPR021765">
    <property type="entry name" value="UstYa-like"/>
</dbReference>
<dbReference type="InterPro" id="IPR013083">
    <property type="entry name" value="Znf_RING/FYVE/PHD"/>
</dbReference>
<dbReference type="OrthoDB" id="3687641at2759"/>
<protein>
    <recommendedName>
        <fullName evidence="4">RBR-type E3 ubiquitin transferase</fullName>
        <ecNumber evidence="4">2.3.2.31</ecNumber>
    </recommendedName>
</protein>
<evidence type="ECO:0000256" key="4">
    <source>
        <dbReference type="ARBA" id="ARBA00012251"/>
    </source>
</evidence>
<dbReference type="Gene3D" id="3.30.40.10">
    <property type="entry name" value="Zinc/RING finger domain, C3HC4 (zinc finger)"/>
    <property type="match status" value="1"/>
</dbReference>
<evidence type="ECO:0000313" key="17">
    <source>
        <dbReference type="Proteomes" id="UP000714618"/>
    </source>
</evidence>
<name>A0A9N8JXW1_9PEZI</name>
<keyword evidence="7" id="KW-0677">Repeat</keyword>
<dbReference type="InterPro" id="IPR054694">
    <property type="entry name" value="Parkin-like_IBR"/>
</dbReference>
<evidence type="ECO:0000256" key="1">
    <source>
        <dbReference type="ARBA" id="ARBA00001798"/>
    </source>
</evidence>
<dbReference type="Proteomes" id="UP000714618">
    <property type="component" value="Unassembled WGS sequence"/>
</dbReference>
<keyword evidence="6" id="KW-0479">Metal-binding</keyword>
<dbReference type="GO" id="GO:0061630">
    <property type="term" value="F:ubiquitin protein ligase activity"/>
    <property type="evidence" value="ECO:0007669"/>
    <property type="project" value="UniProtKB-EC"/>
</dbReference>
<comment type="caution">
    <text evidence="16">The sequence shown here is derived from an EMBL/GenBank/DDBJ whole genome shotgun (WGS) entry which is preliminary data.</text>
</comment>
<dbReference type="InterPro" id="IPR002867">
    <property type="entry name" value="IBR_dom"/>
</dbReference>
<dbReference type="SUPFAM" id="SSF57850">
    <property type="entry name" value="RING/U-box"/>
    <property type="match status" value="2"/>
</dbReference>
<evidence type="ECO:0000259" key="14">
    <source>
        <dbReference type="PROSITE" id="PS50089"/>
    </source>
</evidence>
<evidence type="ECO:0000256" key="11">
    <source>
        <dbReference type="ARBA" id="ARBA00035112"/>
    </source>
</evidence>
<comment type="similarity">
    <text evidence="11">Belongs to the ustYa family.</text>
</comment>
<dbReference type="EMBL" id="CAIJEO010000007">
    <property type="protein sequence ID" value="CAD0095965.1"/>
    <property type="molecule type" value="Genomic_DNA"/>
</dbReference>
<keyword evidence="17" id="KW-1185">Reference proteome</keyword>
<evidence type="ECO:0000256" key="12">
    <source>
        <dbReference type="PROSITE-ProRule" id="PRU00175"/>
    </source>
</evidence>
<keyword evidence="9" id="KW-0833">Ubl conjugation pathway</keyword>
<dbReference type="Pfam" id="PF11807">
    <property type="entry name" value="UstYa"/>
    <property type="match status" value="1"/>
</dbReference>
<evidence type="ECO:0000256" key="9">
    <source>
        <dbReference type="ARBA" id="ARBA00022786"/>
    </source>
</evidence>
<reference evidence="16" key="1">
    <citation type="submission" date="2020-06" db="EMBL/GenBank/DDBJ databases">
        <authorList>
            <person name="Onetto C."/>
        </authorList>
    </citation>
    <scope>NUCLEOTIDE SEQUENCE</scope>
</reference>
<evidence type="ECO:0000259" key="15">
    <source>
        <dbReference type="PROSITE" id="PS51873"/>
    </source>
</evidence>
<gene>
    <name evidence="16" type="ORF">AWRI4233_LOCUS5394</name>
</gene>
<dbReference type="EC" id="2.3.2.31" evidence="4"/>
<organism evidence="16 17">
    <name type="scientific">Aureobasidium mustum</name>
    <dbReference type="NCBI Taxonomy" id="2773714"/>
    <lineage>
        <taxon>Eukaryota</taxon>
        <taxon>Fungi</taxon>
        <taxon>Dikarya</taxon>
        <taxon>Ascomycota</taxon>
        <taxon>Pezizomycotina</taxon>
        <taxon>Dothideomycetes</taxon>
        <taxon>Dothideomycetidae</taxon>
        <taxon>Dothideales</taxon>
        <taxon>Saccotheciaceae</taxon>
        <taxon>Aureobasidium</taxon>
    </lineage>
</organism>
<evidence type="ECO:0000256" key="3">
    <source>
        <dbReference type="ARBA" id="ARBA00004906"/>
    </source>
</evidence>
<dbReference type="CDD" id="cd20336">
    <property type="entry name" value="Rcat_RBR"/>
    <property type="match status" value="1"/>
</dbReference>
<feature type="compositionally biased region" description="Basic and acidic residues" evidence="13">
    <location>
        <begin position="499"/>
        <end position="510"/>
    </location>
</feature>
<accession>A0A9N8JXW1</accession>
<dbReference type="Pfam" id="PF22605">
    <property type="entry name" value="IBR_2"/>
    <property type="match status" value="1"/>
</dbReference>
<evidence type="ECO:0000256" key="5">
    <source>
        <dbReference type="ARBA" id="ARBA00022679"/>
    </source>
</evidence>
<dbReference type="CDD" id="cd20335">
    <property type="entry name" value="BRcat_RBR"/>
    <property type="match status" value="1"/>
</dbReference>
<comment type="pathway">
    <text evidence="2">Mycotoxin biosynthesis.</text>
</comment>
<evidence type="ECO:0000256" key="7">
    <source>
        <dbReference type="ARBA" id="ARBA00022737"/>
    </source>
</evidence>
<sequence>MSTSDSNPTFSFGECPVCVQEAALFILPCSHTGYCKDCHAEALRHLQEGDRKPECPTCSTAIPIEAFESIIDPEQYATITTRMLEWGIPTNEHLYCANTDCLKFIPPSAPTSSRGRQCMNCHETTCLACKNNAHDGACPEDEGLKAAVETALTDGAKPCPFCGTLIIRNGGCQHIYAHPNCDKEFCILCLAEWKDCLATCEGTKDDLLGQDVYDNDIPDWANEWDYFEDDDALAIAERFAGARLRIEFNDRDMFSFNELLAVLSVTLAVHREYLATTTLIQWLLDMGQGLLDDVLEDRVNRLDPLDEQHLSDFNNFARLISQARDHAAAELWLRTDDPYEFNLQAIEDFLGDVHELRSEGFIAAEQEAIEMLSMHQEPDLAERRRYYMNLLLRATITFDDLLLFNQTSKAVYREMDPTLPLYFGKPSPAIDAAWVDLLQYEYPAITSEEIALNPSLDFDLERDKHPATGKYHFALDVFHNLHCLNAVRKELDKDYYGAHDHGHVGRREGQNHGTHAAQQHQGALEAAQRDHIDHCMNHIRQSLQCRPDLSPAAMHVFEDSDGAKYFLGNAEKHTCYDWDSIMQWAAERKLEPGYTTPVH</sequence>